<evidence type="ECO:0000259" key="4">
    <source>
        <dbReference type="PROSITE" id="PS01124"/>
    </source>
</evidence>
<dbReference type="PANTHER" id="PTHR11019">
    <property type="entry name" value="HTH-TYPE TRANSCRIPTIONAL REGULATOR NIMR"/>
    <property type="match status" value="1"/>
</dbReference>
<reference evidence="5 6" key="1">
    <citation type="submission" date="2021-12" db="EMBL/GenBank/DDBJ databases">
        <title>Genome seq of p7.</title>
        <authorList>
            <person name="Seo T."/>
        </authorList>
    </citation>
    <scope>NUCLEOTIDE SEQUENCE [LARGE SCALE GENOMIC DNA]</scope>
    <source>
        <strain evidence="5 6">P7</strain>
    </source>
</reference>
<dbReference type="InterPro" id="IPR032783">
    <property type="entry name" value="AraC_lig"/>
</dbReference>
<dbReference type="Pfam" id="PF12852">
    <property type="entry name" value="Cupin_6"/>
    <property type="match status" value="1"/>
</dbReference>
<dbReference type="SMART" id="SM00342">
    <property type="entry name" value="HTH_ARAC"/>
    <property type="match status" value="1"/>
</dbReference>
<gene>
    <name evidence="5" type="ORF">LXT12_20665</name>
</gene>
<evidence type="ECO:0000256" key="3">
    <source>
        <dbReference type="ARBA" id="ARBA00023163"/>
    </source>
</evidence>
<accession>A0ABS8XM34</accession>
<dbReference type="SUPFAM" id="SSF51215">
    <property type="entry name" value="Regulatory protein AraC"/>
    <property type="match status" value="1"/>
</dbReference>
<feature type="domain" description="HTH araC/xylS-type" evidence="4">
    <location>
        <begin position="221"/>
        <end position="318"/>
    </location>
</feature>
<dbReference type="InterPro" id="IPR037923">
    <property type="entry name" value="HTH-like"/>
</dbReference>
<dbReference type="Proteomes" id="UP001201463">
    <property type="component" value="Unassembled WGS sequence"/>
</dbReference>
<protein>
    <submittedName>
        <fullName evidence="5">AraC family transcriptional regulator</fullName>
    </submittedName>
</protein>
<dbReference type="Pfam" id="PF12833">
    <property type="entry name" value="HTH_18"/>
    <property type="match status" value="1"/>
</dbReference>
<dbReference type="InterPro" id="IPR018060">
    <property type="entry name" value="HTH_AraC"/>
</dbReference>
<keyword evidence="6" id="KW-1185">Reference proteome</keyword>
<dbReference type="InterPro" id="IPR009057">
    <property type="entry name" value="Homeodomain-like_sf"/>
</dbReference>
<evidence type="ECO:0000256" key="1">
    <source>
        <dbReference type="ARBA" id="ARBA00023015"/>
    </source>
</evidence>
<keyword evidence="2" id="KW-0238">DNA-binding</keyword>
<evidence type="ECO:0000313" key="6">
    <source>
        <dbReference type="Proteomes" id="UP001201463"/>
    </source>
</evidence>
<name>A0ABS8XM34_9BURK</name>
<evidence type="ECO:0000313" key="5">
    <source>
        <dbReference type="EMBL" id="MCE4539669.1"/>
    </source>
</evidence>
<dbReference type="Gene3D" id="1.10.10.60">
    <property type="entry name" value="Homeodomain-like"/>
    <property type="match status" value="1"/>
</dbReference>
<dbReference type="RefSeq" id="WP_233394191.1">
    <property type="nucleotide sequence ID" value="NZ_JAJTWT010000010.1"/>
</dbReference>
<dbReference type="SUPFAM" id="SSF46689">
    <property type="entry name" value="Homeodomain-like"/>
    <property type="match status" value="2"/>
</dbReference>
<keyword evidence="1" id="KW-0805">Transcription regulation</keyword>
<dbReference type="EMBL" id="JAJTWT010000010">
    <property type="protein sequence ID" value="MCE4539669.1"/>
    <property type="molecule type" value="Genomic_DNA"/>
</dbReference>
<sequence length="323" mass="35245">MPCSSPHQPVTTERVDALTDRLLSLLQWRSRIFHAGQYCGHWQASTAGHQMASFHWVLEGRCWLHRPGQPALQLQAGDGVCLLRDEPHHLSPWPDATSTDSGPLQPMLAAHCEVGEGEARCVLVCGFVHFDGPQTAVLTASLPPLLQLRGGNDGQSALLPLLLAETRRMPDPDSPGPLLQRLSDLLLMLALREPLRQALQPRTNGGGARGLLALAGEPLLAPLLQAILADPAADWSAERMAGELHLSRASFFRLFTQAIGQPPAQFLLALRMQLAAQRLREGLSIARTAEQVGYQSESAFARAFQRVNGAQPGQFRRLHISTH</sequence>
<evidence type="ECO:0000256" key="2">
    <source>
        <dbReference type="ARBA" id="ARBA00023125"/>
    </source>
</evidence>
<proteinExistence type="predicted"/>
<comment type="caution">
    <text evidence="5">The sequence shown here is derived from an EMBL/GenBank/DDBJ whole genome shotgun (WGS) entry which is preliminary data.</text>
</comment>
<dbReference type="PROSITE" id="PS01124">
    <property type="entry name" value="HTH_ARAC_FAMILY_2"/>
    <property type="match status" value="1"/>
</dbReference>
<dbReference type="PANTHER" id="PTHR11019:SF159">
    <property type="entry name" value="TRANSCRIPTIONAL REGULATOR-RELATED"/>
    <property type="match status" value="1"/>
</dbReference>
<organism evidence="5 6">
    <name type="scientific">Pelomonas caseinilytica</name>
    <dbReference type="NCBI Taxonomy" id="2906763"/>
    <lineage>
        <taxon>Bacteria</taxon>
        <taxon>Pseudomonadati</taxon>
        <taxon>Pseudomonadota</taxon>
        <taxon>Betaproteobacteria</taxon>
        <taxon>Burkholderiales</taxon>
        <taxon>Sphaerotilaceae</taxon>
        <taxon>Roseateles</taxon>
    </lineage>
</organism>
<keyword evidence="3" id="KW-0804">Transcription</keyword>